<dbReference type="FunFam" id="3.20.20.80:FF:000063">
    <property type="entry name" value="Beta-hexosaminidase"/>
    <property type="match status" value="1"/>
</dbReference>
<protein>
    <recommendedName>
        <fullName evidence="7">Beta-hexosaminidase</fullName>
        <ecNumber evidence="7">3.2.1.52</ecNumber>
    </recommendedName>
</protein>
<feature type="domain" description="Beta-hexosaminidase eukaryotic type N-terminal" evidence="10">
    <location>
        <begin position="33"/>
        <end position="166"/>
    </location>
</feature>
<organism evidence="11 12">
    <name type="scientific">Meripilus lineatus</name>
    <dbReference type="NCBI Taxonomy" id="2056292"/>
    <lineage>
        <taxon>Eukaryota</taxon>
        <taxon>Fungi</taxon>
        <taxon>Dikarya</taxon>
        <taxon>Basidiomycota</taxon>
        <taxon>Agaricomycotina</taxon>
        <taxon>Agaricomycetes</taxon>
        <taxon>Polyporales</taxon>
        <taxon>Meripilaceae</taxon>
        <taxon>Meripilus</taxon>
    </lineage>
</organism>
<evidence type="ECO:0000313" key="11">
    <source>
        <dbReference type="EMBL" id="KAJ3481001.1"/>
    </source>
</evidence>
<keyword evidence="3" id="KW-0732">Signal</keyword>
<keyword evidence="4 7" id="KW-0378">Hydrolase</keyword>
<dbReference type="PANTHER" id="PTHR22600:SF26">
    <property type="entry name" value="BETA-N-ACETYLHEXOSAMINIDASE"/>
    <property type="match status" value="1"/>
</dbReference>
<dbReference type="PRINTS" id="PR00738">
    <property type="entry name" value="GLHYDRLASE20"/>
</dbReference>
<comment type="caution">
    <text evidence="11">The sequence shown here is derived from an EMBL/GenBank/DDBJ whole genome shotgun (WGS) entry which is preliminary data.</text>
</comment>
<evidence type="ECO:0000256" key="7">
    <source>
        <dbReference type="PIRNR" id="PIRNR001093"/>
    </source>
</evidence>
<dbReference type="GO" id="GO:0005975">
    <property type="term" value="P:carbohydrate metabolic process"/>
    <property type="evidence" value="ECO:0007669"/>
    <property type="project" value="InterPro"/>
</dbReference>
<dbReference type="EMBL" id="JANAWD010000345">
    <property type="protein sequence ID" value="KAJ3481001.1"/>
    <property type="molecule type" value="Genomic_DNA"/>
</dbReference>
<dbReference type="EC" id="3.2.1.52" evidence="7"/>
<gene>
    <name evidence="11" type="ORF">NLI96_g7963</name>
</gene>
<dbReference type="GO" id="GO:0030203">
    <property type="term" value="P:glycosaminoglycan metabolic process"/>
    <property type="evidence" value="ECO:0007669"/>
    <property type="project" value="TreeGrafter"/>
</dbReference>
<keyword evidence="12" id="KW-1185">Reference proteome</keyword>
<dbReference type="Gene3D" id="3.20.20.80">
    <property type="entry name" value="Glycosidases"/>
    <property type="match status" value="1"/>
</dbReference>
<keyword evidence="5" id="KW-0325">Glycoprotein</keyword>
<dbReference type="Gene3D" id="3.30.379.10">
    <property type="entry name" value="Chitobiase/beta-hexosaminidase domain 2-like"/>
    <property type="match status" value="1"/>
</dbReference>
<evidence type="ECO:0000256" key="1">
    <source>
        <dbReference type="ARBA" id="ARBA00001231"/>
    </source>
</evidence>
<dbReference type="InterPro" id="IPR025705">
    <property type="entry name" value="Beta_hexosaminidase_sua/sub"/>
</dbReference>
<dbReference type="GO" id="GO:0016020">
    <property type="term" value="C:membrane"/>
    <property type="evidence" value="ECO:0007669"/>
    <property type="project" value="TreeGrafter"/>
</dbReference>
<name>A0AAD5YCG3_9APHY</name>
<sequence length="587" mass="63715">MVKMKTLTSTTSMGWVLLSVVFASVLVSPVVALWPQPRTFTAGTSAVRLSQNFDISIAGIRNPPSDLRDAVTRTKGFLNNDKLERLVVGRGAADATAISSAKTLSKLTVVLGKNTTTGSIASEAQKPLGTRDEAYFLVVPSDGSGATLSANSTLGLFRGLTTFTQLWYQSQGTTYALNVPINIKDSPAYPYRGLLLDTARNYFPVSDIKRTLDAMSWVKINQLHWHVVDSQSFPLQVPGFTELADKGAYSSAMVYSPSDVSDIITYAGARGIDVMVEIDTPGHTSVISKAHPEHIACAEASPWTSFANEPPAGQLRLANAQTIQFTANLLTAVAKMFPSTLFSTGGDEINANCYTQDAQTQSELSTAGKTFEQALDTFTQATHKAIQGQGKTPVVWEEMVLDHNVTLSSNTIALVWISSANVQAVAAKGYKLIHAASDYFYLVRHVPAPLTVSFNVRSDVLRTVEEVDGSEVIPQGSNSWCDPFKTWQKSYTFNPTANLTDEQAKLILGGQHLLWTEQSGPSNLDPIVWPRAASSAELWWTGPGQSVDDALPRLHDVSYRFQQRGVHTIPLQPLWCALRPGACDLNA</sequence>
<dbReference type="GO" id="GO:0004563">
    <property type="term" value="F:beta-N-acetylhexosaminidase activity"/>
    <property type="evidence" value="ECO:0007669"/>
    <property type="project" value="UniProtKB-EC"/>
</dbReference>
<evidence type="ECO:0000256" key="5">
    <source>
        <dbReference type="ARBA" id="ARBA00023180"/>
    </source>
</evidence>
<dbReference type="PANTHER" id="PTHR22600">
    <property type="entry name" value="BETA-HEXOSAMINIDASE"/>
    <property type="match status" value="1"/>
</dbReference>
<evidence type="ECO:0000256" key="4">
    <source>
        <dbReference type="ARBA" id="ARBA00022801"/>
    </source>
</evidence>
<keyword evidence="6 7" id="KW-0326">Glycosidase</keyword>
<feature type="active site" description="Proton donor" evidence="8">
    <location>
        <position position="348"/>
    </location>
</feature>
<dbReference type="InterPro" id="IPR029018">
    <property type="entry name" value="Hex-like_dom2"/>
</dbReference>
<dbReference type="PIRSF" id="PIRSF001093">
    <property type="entry name" value="B-hxosamndse_ab_euk"/>
    <property type="match status" value="1"/>
</dbReference>
<feature type="domain" description="Glycoside hydrolase family 20 catalytic" evidence="9">
    <location>
        <begin position="189"/>
        <end position="542"/>
    </location>
</feature>
<dbReference type="SUPFAM" id="SSF55545">
    <property type="entry name" value="beta-N-acetylhexosaminidase-like domain"/>
    <property type="match status" value="1"/>
</dbReference>
<comment type="catalytic activity">
    <reaction evidence="1 7">
        <text>Hydrolysis of terminal non-reducing N-acetyl-D-hexosamine residues in N-acetyl-beta-D-hexosaminides.</text>
        <dbReference type="EC" id="3.2.1.52"/>
    </reaction>
</comment>
<dbReference type="CDD" id="cd06562">
    <property type="entry name" value="GH20_HexA_HexB-like"/>
    <property type="match status" value="1"/>
</dbReference>
<accession>A0AAD5YCG3</accession>
<evidence type="ECO:0000256" key="8">
    <source>
        <dbReference type="PIRSR" id="PIRSR001093-1"/>
    </source>
</evidence>
<dbReference type="Proteomes" id="UP001212997">
    <property type="component" value="Unassembled WGS sequence"/>
</dbReference>
<proteinExistence type="inferred from homology"/>
<evidence type="ECO:0000259" key="9">
    <source>
        <dbReference type="Pfam" id="PF00728"/>
    </source>
</evidence>
<dbReference type="InterPro" id="IPR017853">
    <property type="entry name" value="GH"/>
</dbReference>
<comment type="similarity">
    <text evidence="2 7">Belongs to the glycosyl hydrolase 20 family.</text>
</comment>
<dbReference type="InterPro" id="IPR015883">
    <property type="entry name" value="Glyco_hydro_20_cat"/>
</dbReference>
<dbReference type="Pfam" id="PF00728">
    <property type="entry name" value="Glyco_hydro_20"/>
    <property type="match status" value="1"/>
</dbReference>
<reference evidence="11" key="1">
    <citation type="submission" date="2022-07" db="EMBL/GenBank/DDBJ databases">
        <title>Genome Sequence of Physisporinus lineatus.</title>
        <authorList>
            <person name="Buettner E."/>
        </authorList>
    </citation>
    <scope>NUCLEOTIDE SEQUENCE</scope>
    <source>
        <strain evidence="11">VT162</strain>
    </source>
</reference>
<dbReference type="InterPro" id="IPR029019">
    <property type="entry name" value="HEX_eukaryotic_N"/>
</dbReference>
<evidence type="ECO:0000313" key="12">
    <source>
        <dbReference type="Proteomes" id="UP001212997"/>
    </source>
</evidence>
<dbReference type="AlphaFoldDB" id="A0AAD5YCG3"/>
<evidence type="ECO:0000256" key="2">
    <source>
        <dbReference type="ARBA" id="ARBA00006285"/>
    </source>
</evidence>
<evidence type="ECO:0000256" key="6">
    <source>
        <dbReference type="ARBA" id="ARBA00023295"/>
    </source>
</evidence>
<dbReference type="SUPFAM" id="SSF51445">
    <property type="entry name" value="(Trans)glycosidases"/>
    <property type="match status" value="1"/>
</dbReference>
<evidence type="ECO:0000256" key="3">
    <source>
        <dbReference type="ARBA" id="ARBA00022729"/>
    </source>
</evidence>
<evidence type="ECO:0000259" key="10">
    <source>
        <dbReference type="Pfam" id="PF14845"/>
    </source>
</evidence>
<dbReference type="Pfam" id="PF14845">
    <property type="entry name" value="Glycohydro_20b2"/>
    <property type="match status" value="1"/>
</dbReference>